<dbReference type="PROSITE" id="PS50893">
    <property type="entry name" value="ABC_TRANSPORTER_2"/>
    <property type="match status" value="1"/>
</dbReference>
<dbReference type="PANTHER" id="PTHR24220">
    <property type="entry name" value="IMPORT ATP-BINDING PROTEIN"/>
    <property type="match status" value="1"/>
</dbReference>
<evidence type="ECO:0000256" key="2">
    <source>
        <dbReference type="ARBA" id="ARBA00022741"/>
    </source>
</evidence>
<keyword evidence="1" id="KW-0813">Transport</keyword>
<accession>A0A1X7BXM4</accession>
<feature type="domain" description="ABC transporter" evidence="4">
    <location>
        <begin position="18"/>
        <end position="243"/>
    </location>
</feature>
<proteinExistence type="predicted"/>
<gene>
    <name evidence="5" type="ORF">ROA7745_04121</name>
</gene>
<dbReference type="InterPro" id="IPR017911">
    <property type="entry name" value="MacB-like_ATP-bd"/>
</dbReference>
<dbReference type="InterPro" id="IPR003439">
    <property type="entry name" value="ABC_transporter-like_ATP-bd"/>
</dbReference>
<keyword evidence="6" id="KW-1185">Reference proteome</keyword>
<dbReference type="AlphaFoldDB" id="A0A1X7BXM4"/>
<keyword evidence="2" id="KW-0547">Nucleotide-binding</keyword>
<name>A0A1X7BXM4_9RHOB</name>
<dbReference type="Pfam" id="PF00005">
    <property type="entry name" value="ABC_tran"/>
    <property type="match status" value="1"/>
</dbReference>
<evidence type="ECO:0000313" key="5">
    <source>
        <dbReference type="EMBL" id="SMC14255.1"/>
    </source>
</evidence>
<evidence type="ECO:0000256" key="3">
    <source>
        <dbReference type="ARBA" id="ARBA00022840"/>
    </source>
</evidence>
<dbReference type="InterPro" id="IPR003593">
    <property type="entry name" value="AAA+_ATPase"/>
</dbReference>
<dbReference type="GO" id="GO:0005524">
    <property type="term" value="F:ATP binding"/>
    <property type="evidence" value="ECO:0007669"/>
    <property type="project" value="UniProtKB-KW"/>
</dbReference>
<dbReference type="GO" id="GO:0016887">
    <property type="term" value="F:ATP hydrolysis activity"/>
    <property type="evidence" value="ECO:0007669"/>
    <property type="project" value="InterPro"/>
</dbReference>
<evidence type="ECO:0000313" key="6">
    <source>
        <dbReference type="Proteomes" id="UP000193224"/>
    </source>
</evidence>
<organism evidence="5 6">
    <name type="scientific">Roseovarius aestuarii</name>
    <dbReference type="NCBI Taxonomy" id="475083"/>
    <lineage>
        <taxon>Bacteria</taxon>
        <taxon>Pseudomonadati</taxon>
        <taxon>Pseudomonadota</taxon>
        <taxon>Alphaproteobacteria</taxon>
        <taxon>Rhodobacterales</taxon>
        <taxon>Roseobacteraceae</taxon>
        <taxon>Roseovarius</taxon>
    </lineage>
</organism>
<dbReference type="SUPFAM" id="SSF52540">
    <property type="entry name" value="P-loop containing nucleoside triphosphate hydrolases"/>
    <property type="match status" value="1"/>
</dbReference>
<dbReference type="Proteomes" id="UP000193224">
    <property type="component" value="Unassembled WGS sequence"/>
</dbReference>
<dbReference type="CDD" id="cd03255">
    <property type="entry name" value="ABC_MJ0796_LolCDE_FtsE"/>
    <property type="match status" value="1"/>
</dbReference>
<dbReference type="InterPro" id="IPR015854">
    <property type="entry name" value="ABC_transpr_LolD-like"/>
</dbReference>
<evidence type="ECO:0000259" key="4">
    <source>
        <dbReference type="PROSITE" id="PS50893"/>
    </source>
</evidence>
<sequence>MRRYSICGAFFKVTLPVLELSEVGFHWPGRTRFALSLSNFTVDKGEAVLLLGESGSGKSTLLSLICGTILPNKGTVRVAGTDITTLSGGARDRFRAEQIGVIFQQFNLLPFGTVADNILLPLRFAPDRRKSAGDAKAAAAALCEQLGLPKDVFAAKANALSVGQQQRVAVARALIGHPPLIIADEPTSALDANSQAAFLDLLFQQTSAHNTSLLMVSHDPRLGERFDRVIRMEDIAQIERAAA</sequence>
<dbReference type="InterPro" id="IPR025662">
    <property type="entry name" value="Sigma_54_int_dom_ATP-bd_1"/>
</dbReference>
<dbReference type="EMBL" id="FWXB01000022">
    <property type="protein sequence ID" value="SMC14255.1"/>
    <property type="molecule type" value="Genomic_DNA"/>
</dbReference>
<dbReference type="RefSeq" id="WP_085802157.1">
    <property type="nucleotide sequence ID" value="NZ_FWXB01000022.1"/>
</dbReference>
<dbReference type="PROSITE" id="PS00675">
    <property type="entry name" value="SIGMA54_INTERACT_1"/>
    <property type="match status" value="1"/>
</dbReference>
<dbReference type="Gene3D" id="3.40.50.300">
    <property type="entry name" value="P-loop containing nucleotide triphosphate hydrolases"/>
    <property type="match status" value="1"/>
</dbReference>
<dbReference type="GO" id="GO:0022857">
    <property type="term" value="F:transmembrane transporter activity"/>
    <property type="evidence" value="ECO:0007669"/>
    <property type="project" value="TreeGrafter"/>
</dbReference>
<evidence type="ECO:0000256" key="1">
    <source>
        <dbReference type="ARBA" id="ARBA00022448"/>
    </source>
</evidence>
<keyword evidence="3 5" id="KW-0067">ATP-binding</keyword>
<dbReference type="PANTHER" id="PTHR24220:SF611">
    <property type="entry name" value="ATP-BINDING COMPONENT OF ABC TRANSPORTER-RELATED"/>
    <property type="match status" value="1"/>
</dbReference>
<dbReference type="PROSITE" id="PS00211">
    <property type="entry name" value="ABC_TRANSPORTER_1"/>
    <property type="match status" value="1"/>
</dbReference>
<protein>
    <submittedName>
        <fullName evidence="5">Putative ABC transporter ATP-binding protein/MT1014</fullName>
    </submittedName>
</protein>
<dbReference type="OrthoDB" id="9787227at2"/>
<dbReference type="InterPro" id="IPR027417">
    <property type="entry name" value="P-loop_NTPase"/>
</dbReference>
<reference evidence="5 6" key="1">
    <citation type="submission" date="2017-03" db="EMBL/GenBank/DDBJ databases">
        <authorList>
            <person name="Afonso C.L."/>
            <person name="Miller P.J."/>
            <person name="Scott M.A."/>
            <person name="Spackman E."/>
            <person name="Goraichik I."/>
            <person name="Dimitrov K.M."/>
            <person name="Suarez D.L."/>
            <person name="Swayne D.E."/>
        </authorList>
    </citation>
    <scope>NUCLEOTIDE SEQUENCE [LARGE SCALE GENOMIC DNA]</scope>
    <source>
        <strain evidence="5 6">CECT 7745</strain>
    </source>
</reference>
<dbReference type="InterPro" id="IPR017871">
    <property type="entry name" value="ABC_transporter-like_CS"/>
</dbReference>
<dbReference type="SMART" id="SM00382">
    <property type="entry name" value="AAA"/>
    <property type="match status" value="1"/>
</dbReference>
<dbReference type="GO" id="GO:0005886">
    <property type="term" value="C:plasma membrane"/>
    <property type="evidence" value="ECO:0007669"/>
    <property type="project" value="TreeGrafter"/>
</dbReference>